<dbReference type="Gene3D" id="1.10.630.10">
    <property type="entry name" value="Cytochrome P450"/>
    <property type="match status" value="1"/>
</dbReference>
<dbReference type="InterPro" id="IPR017972">
    <property type="entry name" value="Cyt_P450_CS"/>
</dbReference>
<keyword evidence="2" id="KW-0503">Monooxygenase</keyword>
<dbReference type="Proteomes" id="UP000831786">
    <property type="component" value="Chromosome"/>
</dbReference>
<dbReference type="PANTHER" id="PTHR46696">
    <property type="entry name" value="P450, PUTATIVE (EUROFUNG)-RELATED"/>
    <property type="match status" value="1"/>
</dbReference>
<dbReference type="Pfam" id="PF00067">
    <property type="entry name" value="p450"/>
    <property type="match status" value="1"/>
</dbReference>
<dbReference type="PRINTS" id="PR00385">
    <property type="entry name" value="P450"/>
</dbReference>
<protein>
    <submittedName>
        <fullName evidence="4">Cytochrome P450</fullName>
    </submittedName>
</protein>
<evidence type="ECO:0000256" key="2">
    <source>
        <dbReference type="RuleBase" id="RU000461"/>
    </source>
</evidence>
<reference evidence="4 5" key="1">
    <citation type="submission" date="2022-04" db="EMBL/GenBank/DDBJ databases">
        <title>Leucobacter sp. isolated from rhizosphere of garlic.</title>
        <authorList>
            <person name="Won M."/>
            <person name="Lee C.-M."/>
            <person name="Woen H.-Y."/>
            <person name="Kwon S.-W."/>
        </authorList>
    </citation>
    <scope>NUCLEOTIDE SEQUENCE [LARGE SCALE GENOMIC DNA]</scope>
    <source>
        <strain evidence="4 5">H21R-40</strain>
    </source>
</reference>
<dbReference type="InterPro" id="IPR001128">
    <property type="entry name" value="Cyt_P450"/>
</dbReference>
<dbReference type="PANTHER" id="PTHR46696:SF1">
    <property type="entry name" value="CYTOCHROME P450 YJIB-RELATED"/>
    <property type="match status" value="1"/>
</dbReference>
<accession>A0ABY4FM80</accession>
<gene>
    <name evidence="4" type="ORF">MUN78_00620</name>
</gene>
<evidence type="ECO:0000256" key="1">
    <source>
        <dbReference type="ARBA" id="ARBA00010617"/>
    </source>
</evidence>
<comment type="similarity">
    <text evidence="1 2">Belongs to the cytochrome P450 family.</text>
</comment>
<organism evidence="4 5">
    <name type="scientific">Leucobacter allii</name>
    <dbReference type="NCBI Taxonomy" id="2932247"/>
    <lineage>
        <taxon>Bacteria</taxon>
        <taxon>Bacillati</taxon>
        <taxon>Actinomycetota</taxon>
        <taxon>Actinomycetes</taxon>
        <taxon>Micrococcales</taxon>
        <taxon>Microbacteriaceae</taxon>
        <taxon>Leucobacter</taxon>
    </lineage>
</organism>
<dbReference type="PROSITE" id="PS00086">
    <property type="entry name" value="CYTOCHROME_P450"/>
    <property type="match status" value="1"/>
</dbReference>
<keyword evidence="2" id="KW-0560">Oxidoreductase</keyword>
<feature type="region of interest" description="Disordered" evidence="3">
    <location>
        <begin position="1"/>
        <end position="22"/>
    </location>
</feature>
<keyword evidence="2" id="KW-0408">Iron</keyword>
<evidence type="ECO:0000313" key="4">
    <source>
        <dbReference type="EMBL" id="UOQ57380.1"/>
    </source>
</evidence>
<keyword evidence="2" id="KW-0479">Metal-binding</keyword>
<name>A0ABY4FM80_9MICO</name>
<sequence length="400" mass="44763">MSEPTSHASAETIGLDPFSPETMDDPHAFDARLRETAEMVWLPDYGIWFTGRYDTVERVFRDYEAFESSAGTGITNTKTAENWRKPSVILEQDPPTHTKYRRIMTSVLSQRVVRRLTEDFQRRAYEIVAAGLGSGEFDAAELARSYPLQVLPDAVGFSPEGREHLLPYANLNFQAMGPRNELYRRAAEEAEDAAAFVGWQMRREALTPGGLGHTIYGYVDDGEISEEDAGMLVRTFLSAGIDTTIFGLQFALRALAEHPRAWAALRGDPSLARKTFEEALRWNAPSPYIGRTAARDVEIGGSTVRRGEKVIMNLAAANRDPRRWDAPERFDLERDTAGHLAFGTGIHGCVGQMMARMEATCFLTAVAELVDTIEPAGEPVRFHSNWLRGYERLPMRATLR</sequence>
<dbReference type="InterPro" id="IPR036396">
    <property type="entry name" value="Cyt_P450_sf"/>
</dbReference>
<proteinExistence type="inferred from homology"/>
<dbReference type="EMBL" id="CP095045">
    <property type="protein sequence ID" value="UOQ57380.1"/>
    <property type="molecule type" value="Genomic_DNA"/>
</dbReference>
<keyword evidence="2" id="KW-0349">Heme</keyword>
<keyword evidence="5" id="KW-1185">Reference proteome</keyword>
<evidence type="ECO:0000313" key="5">
    <source>
        <dbReference type="Proteomes" id="UP000831786"/>
    </source>
</evidence>
<evidence type="ECO:0000256" key="3">
    <source>
        <dbReference type="SAM" id="MobiDB-lite"/>
    </source>
</evidence>
<dbReference type="SUPFAM" id="SSF48264">
    <property type="entry name" value="Cytochrome P450"/>
    <property type="match status" value="1"/>
</dbReference>
<dbReference type="RefSeq" id="WP_244728111.1">
    <property type="nucleotide sequence ID" value="NZ_CP095045.1"/>
</dbReference>